<protein>
    <recommendedName>
        <fullName evidence="5">PRLI-interacting factor A</fullName>
    </recommendedName>
</protein>
<keyword evidence="1" id="KW-0175">Coiled coil</keyword>
<organism evidence="3 4">
    <name type="scientific">Acacia crassicarpa</name>
    <name type="common">northern wattle</name>
    <dbReference type="NCBI Taxonomy" id="499986"/>
    <lineage>
        <taxon>Eukaryota</taxon>
        <taxon>Viridiplantae</taxon>
        <taxon>Streptophyta</taxon>
        <taxon>Embryophyta</taxon>
        <taxon>Tracheophyta</taxon>
        <taxon>Spermatophyta</taxon>
        <taxon>Magnoliopsida</taxon>
        <taxon>eudicotyledons</taxon>
        <taxon>Gunneridae</taxon>
        <taxon>Pentapetalae</taxon>
        <taxon>rosids</taxon>
        <taxon>fabids</taxon>
        <taxon>Fabales</taxon>
        <taxon>Fabaceae</taxon>
        <taxon>Caesalpinioideae</taxon>
        <taxon>mimosoid clade</taxon>
        <taxon>Acacieae</taxon>
        <taxon>Acacia</taxon>
    </lineage>
</organism>
<evidence type="ECO:0000256" key="1">
    <source>
        <dbReference type="SAM" id="Coils"/>
    </source>
</evidence>
<keyword evidence="4" id="KW-1185">Reference proteome</keyword>
<evidence type="ECO:0000256" key="2">
    <source>
        <dbReference type="SAM" id="MobiDB-lite"/>
    </source>
</evidence>
<gene>
    <name evidence="3" type="ORF">QN277_010297</name>
</gene>
<accession>A0AAE1IQL8</accession>
<feature type="region of interest" description="Disordered" evidence="2">
    <location>
        <begin position="324"/>
        <end position="348"/>
    </location>
</feature>
<dbReference type="PANTHER" id="PTHR34484:SF2">
    <property type="entry name" value="OS02G0832600 PROTEIN"/>
    <property type="match status" value="1"/>
</dbReference>
<dbReference type="Proteomes" id="UP001293593">
    <property type="component" value="Unassembled WGS sequence"/>
</dbReference>
<name>A0AAE1IQL8_9FABA</name>
<proteinExistence type="predicted"/>
<reference evidence="3" key="1">
    <citation type="submission" date="2023-10" db="EMBL/GenBank/DDBJ databases">
        <title>Chromosome-level genome of the transformable northern wattle, Acacia crassicarpa.</title>
        <authorList>
            <person name="Massaro I."/>
            <person name="Sinha N.R."/>
            <person name="Poethig S."/>
            <person name="Leichty A.R."/>
        </authorList>
    </citation>
    <scope>NUCLEOTIDE SEQUENCE</scope>
    <source>
        <strain evidence="3">Acra3RX</strain>
        <tissue evidence="3">Leaf</tissue>
    </source>
</reference>
<evidence type="ECO:0008006" key="5">
    <source>
        <dbReference type="Google" id="ProtNLM"/>
    </source>
</evidence>
<evidence type="ECO:0000313" key="3">
    <source>
        <dbReference type="EMBL" id="KAK4253649.1"/>
    </source>
</evidence>
<dbReference type="EMBL" id="JAWXYG010000015">
    <property type="protein sequence ID" value="KAK4253649.1"/>
    <property type="molecule type" value="Genomic_DNA"/>
</dbReference>
<sequence length="348" mass="39053">MNDLSLNMGQSQILQIHQNSVVWPHRPPPLPPDNATVMFHGAHSHRQIFNAPTTVANPTPPGRVSWKGKDFKFDKRSEFGRKDPIPGPGYKHPGQLDPQAQNRLKNRRFHRKNKFESRYAPFAPRNTTSFLIQSKKSRGNVTPCPMTPAVLPTPILSPLSEFWIDMAKEEWGVDGYGSMKGLIRLRSGSPRGDDEGGEEEEDEDDDDGGAGGGVGGSSDSDVEERVEVEKRLDHDLSRFEMIYPNLGTDDQTSVLENRVDEQDSLIARLEGENMTLKEKLYLMEREMDELRRRVQYLETDGGWRACRGQIGKNEVFSEQSVGNVNGEEDEENDNGGATTTYCGKLSVH</sequence>
<feature type="compositionally biased region" description="Acidic residues" evidence="2">
    <location>
        <begin position="195"/>
        <end position="208"/>
    </location>
</feature>
<dbReference type="PANTHER" id="PTHR34484">
    <property type="entry name" value="OS02G0832600 PROTEIN"/>
    <property type="match status" value="1"/>
</dbReference>
<comment type="caution">
    <text evidence="3">The sequence shown here is derived from an EMBL/GenBank/DDBJ whole genome shotgun (WGS) entry which is preliminary data.</text>
</comment>
<feature type="coiled-coil region" evidence="1">
    <location>
        <begin position="259"/>
        <end position="300"/>
    </location>
</feature>
<feature type="region of interest" description="Disordered" evidence="2">
    <location>
        <begin position="77"/>
        <end position="98"/>
    </location>
</feature>
<evidence type="ECO:0000313" key="4">
    <source>
        <dbReference type="Proteomes" id="UP001293593"/>
    </source>
</evidence>
<dbReference type="AlphaFoldDB" id="A0AAE1IQL8"/>
<feature type="region of interest" description="Disordered" evidence="2">
    <location>
        <begin position="182"/>
        <end position="227"/>
    </location>
</feature>